<dbReference type="InterPro" id="IPR011989">
    <property type="entry name" value="ARM-like"/>
</dbReference>
<feature type="compositionally biased region" description="Basic residues" evidence="1">
    <location>
        <begin position="1078"/>
        <end position="1091"/>
    </location>
</feature>
<feature type="domain" description="U3 small nucleolar RNA-associated protein 20" evidence="2">
    <location>
        <begin position="180"/>
        <end position="398"/>
    </location>
</feature>
<feature type="domain" description="U3 small nucleolar RNA-associated protein 20 C-terminal" evidence="3">
    <location>
        <begin position="736"/>
        <end position="1094"/>
    </location>
</feature>
<protein>
    <submittedName>
        <fullName evidence="4">Uncharacterized protein</fullName>
    </submittedName>
</protein>
<dbReference type="PANTHER" id="PTHR17695">
    <property type="entry name" value="SMALL SUBUNIT PROCESSOME COMPONENT 20 HOMOLOG"/>
    <property type="match status" value="1"/>
</dbReference>
<dbReference type="Gene3D" id="1.25.10.10">
    <property type="entry name" value="Leucine-rich Repeat Variant"/>
    <property type="match status" value="1"/>
</dbReference>
<name>A0A1B7NN15_9EURO</name>
<evidence type="ECO:0000259" key="3">
    <source>
        <dbReference type="Pfam" id="PF23099"/>
    </source>
</evidence>
<dbReference type="Pfam" id="PF23099">
    <property type="entry name" value="UTP20_C"/>
    <property type="match status" value="1"/>
</dbReference>
<feature type="region of interest" description="Disordered" evidence="1">
    <location>
        <begin position="1055"/>
        <end position="1105"/>
    </location>
</feature>
<proteinExistence type="predicted"/>
<gene>
    <name evidence="4" type="ORF">ACJ72_07482</name>
</gene>
<dbReference type="InterPro" id="IPR046523">
    <property type="entry name" value="UTP20_dom"/>
</dbReference>
<evidence type="ECO:0000256" key="1">
    <source>
        <dbReference type="SAM" id="MobiDB-lite"/>
    </source>
</evidence>
<dbReference type="EMBL" id="LGUA01001670">
    <property type="protein sequence ID" value="OAX78214.1"/>
    <property type="molecule type" value="Genomic_DNA"/>
</dbReference>
<dbReference type="GO" id="GO:0030686">
    <property type="term" value="C:90S preribosome"/>
    <property type="evidence" value="ECO:0007669"/>
    <property type="project" value="TreeGrafter"/>
</dbReference>
<dbReference type="SUPFAM" id="SSF48371">
    <property type="entry name" value="ARM repeat"/>
    <property type="match status" value="2"/>
</dbReference>
<dbReference type="AlphaFoldDB" id="A0A1B7NN15"/>
<organism evidence="4 5">
    <name type="scientific">Emergomyces africanus</name>
    <dbReference type="NCBI Taxonomy" id="1955775"/>
    <lineage>
        <taxon>Eukaryota</taxon>
        <taxon>Fungi</taxon>
        <taxon>Dikarya</taxon>
        <taxon>Ascomycota</taxon>
        <taxon>Pezizomycotina</taxon>
        <taxon>Eurotiomycetes</taxon>
        <taxon>Eurotiomycetidae</taxon>
        <taxon>Onygenales</taxon>
        <taxon>Ajellomycetaceae</taxon>
        <taxon>Emergomyces</taxon>
    </lineage>
</organism>
<dbReference type="InterPro" id="IPR016024">
    <property type="entry name" value="ARM-type_fold"/>
</dbReference>
<evidence type="ECO:0000259" key="2">
    <source>
        <dbReference type="Pfam" id="PF20416"/>
    </source>
</evidence>
<dbReference type="OrthoDB" id="360653at2759"/>
<accession>A0A1B7NN15</accession>
<evidence type="ECO:0000313" key="5">
    <source>
        <dbReference type="Proteomes" id="UP000091918"/>
    </source>
</evidence>
<dbReference type="Pfam" id="PF20416">
    <property type="entry name" value="UTP20"/>
    <property type="match status" value="1"/>
</dbReference>
<comment type="caution">
    <text evidence="4">The sequence shown here is derived from an EMBL/GenBank/DDBJ whole genome shotgun (WGS) entry which is preliminary data.</text>
</comment>
<dbReference type="InterPro" id="IPR057525">
    <property type="entry name" value="UTP20_C"/>
</dbReference>
<sequence length="1105" mass="124199">MGYFIAQNPNHPAVSDMVGLLAGGMKRHRSSITSSIFNNIVVFVLCDGWLRKLEKGKLTEDDSAHNLAAETVTAIGVLSEGLEWSQFRAIFRRYKGYIRSRPGIEKNVVRLLGQMTDGLSRAMNVCKEKEPATGEGQTEDIEIEPAIKSALSQTLPAEARISTELKTNFIPFLSEFVHQKDESEVHLRVPVAVITVKLLKLLPEEEMTLLLPSVLLDLANVLRSRSQDARDMTRKTLADIALILGPSYFGYILRELRSTLTRGYQLHVLSYTVHSILVTTSDHFKPGDLDQNLDALTAVVMDDIFGTVGQEKDAEDYVSKMKEVKSSKSYDSMELLAKISTIRHLSALINPVQALLREKLTATIVKKVDELFRRIAVGLLRNPGAESRDLLVFCYEVIKESYKTAETQQVQTHDRGNRARFIVNLLNPRNHMNRGSTSSYTYKLSRFGLDVLRSVLNKYHSLMTAANVAGFLPIIGDALLQSYEEVKLSAIRLLSIIIKTPLSELDRNSDVYLMEAIKIIKEAPNTNTEAAQAALKLIASILRERRTTKLKDSQLGYLLKRITADIEEPDRQGVAFNFIRAVMSRKFIVPEMYELVDNVAAMMVTNHTRSARDLARGVFIHFMIEYPQAKSRWTKQLGFLAKNLDYQHKEGRQSVMEAIHLLLSKTNGDPAQDIVGTFFVPVVMVMSNDDAVECREMAGVLLGDLFSRADSEQLKAMLLPLRSWLEQTQNQLLTTTGLQAIRIFFESDRNNKENEVRFVANLLPRIIAPAVENREGEEWEVLYHALQLFTKMCQLFPTIALSEDCANIWPHVCESLFYPHAWVKSCAANLVGLLLADLAKGNAAGSNVSVPLIGPSGHKLEGNTMLDITRASLLCLKSASISEDLATQTVRNLVFLGRCFCQNNLAFSKKKVEELVDDVSDDSDDSDDETAVKAASKSKPAIEFIFERAAAILRREPRTTRADSLISKTACMKLLAALCTHLDITQITPSLQTILLPLLHLTDPSIPAPRSLDEQFQTTYKALVGSSQEILDLLQKKLGTTDFVTQMTVARESVKSRREGRRVKRRIEAVADPEKFGREKKRKNDRKREKRKERGSEYQDRRRGW</sequence>
<dbReference type="STRING" id="1658172.A0A1B7NN15"/>
<feature type="compositionally biased region" description="Basic and acidic residues" evidence="1">
    <location>
        <begin position="1066"/>
        <end position="1077"/>
    </location>
</feature>
<feature type="compositionally biased region" description="Basic and acidic residues" evidence="1">
    <location>
        <begin position="1092"/>
        <end position="1105"/>
    </location>
</feature>
<evidence type="ECO:0000313" key="4">
    <source>
        <dbReference type="EMBL" id="OAX78214.1"/>
    </source>
</evidence>
<dbReference type="Proteomes" id="UP000091918">
    <property type="component" value="Unassembled WGS sequence"/>
</dbReference>
<keyword evidence="5" id="KW-1185">Reference proteome</keyword>
<reference evidence="4 5" key="1">
    <citation type="submission" date="2015-07" db="EMBL/GenBank/DDBJ databases">
        <title>Emmonsia species relationships and genome sequence.</title>
        <authorList>
            <person name="Cuomo C.A."/>
            <person name="Schwartz I.S."/>
            <person name="Kenyon C."/>
            <person name="de Hoog G.S."/>
            <person name="Govender N.P."/>
            <person name="Botha A."/>
            <person name="Moreno L."/>
            <person name="de Vries M."/>
            <person name="Munoz J.F."/>
            <person name="Stielow J.B."/>
        </authorList>
    </citation>
    <scope>NUCLEOTIDE SEQUENCE [LARGE SCALE GENOMIC DNA]</scope>
    <source>
        <strain evidence="4 5">CBS 136260</strain>
    </source>
</reference>
<dbReference type="InterPro" id="IPR052575">
    <property type="entry name" value="SSU_processome_comp_20"/>
</dbReference>
<dbReference type="GO" id="GO:0032040">
    <property type="term" value="C:small-subunit processome"/>
    <property type="evidence" value="ECO:0007669"/>
    <property type="project" value="TreeGrafter"/>
</dbReference>
<dbReference type="PANTHER" id="PTHR17695:SF11">
    <property type="entry name" value="SMALL SUBUNIT PROCESSOME COMPONENT 20 HOMOLOG"/>
    <property type="match status" value="1"/>
</dbReference>